<dbReference type="FunCoup" id="I1C929">
    <property type="interactions" value="71"/>
</dbReference>
<feature type="domain" description="Trs120/TRAPPC9 third Ig-like" evidence="3">
    <location>
        <begin position="623"/>
        <end position="814"/>
    </location>
</feature>
<dbReference type="Pfam" id="PF26283">
    <property type="entry name" value="Ig_TRAPPC9-Trs120_4th"/>
    <property type="match status" value="1"/>
</dbReference>
<organism evidence="5 6">
    <name type="scientific">Rhizopus delemar (strain RA 99-880 / ATCC MYA-4621 / FGSC 9543 / NRRL 43880)</name>
    <name type="common">Mucormycosis agent</name>
    <name type="synonym">Rhizopus arrhizus var. delemar</name>
    <dbReference type="NCBI Taxonomy" id="246409"/>
    <lineage>
        <taxon>Eukaryota</taxon>
        <taxon>Fungi</taxon>
        <taxon>Fungi incertae sedis</taxon>
        <taxon>Mucoromycota</taxon>
        <taxon>Mucoromycotina</taxon>
        <taxon>Mucoromycetes</taxon>
        <taxon>Mucorales</taxon>
        <taxon>Mucorineae</taxon>
        <taxon>Rhizopodaceae</taxon>
        <taxon>Rhizopus</taxon>
    </lineage>
</organism>
<evidence type="ECO:0000259" key="4">
    <source>
        <dbReference type="Pfam" id="PF26283"/>
    </source>
</evidence>
<dbReference type="Pfam" id="PF26280">
    <property type="entry name" value="Ig_TRAPPC9-Trs120_2nd"/>
    <property type="match status" value="1"/>
</dbReference>
<dbReference type="InterPro" id="IPR058564">
    <property type="entry name" value="TPR_TRAPPC9_Trs120"/>
</dbReference>
<sequence length="923" mass="105278">MQLINYIQLDAGHIVPRVNYASETPEEDNQDLSTISSIAGHYRVIASNYARMRFTDALPDLVYVECCLRIARFLATAYLNRGWNETTIQLLVQRNLCDKESVDMSTHHHPKMKGIPRSIIGQWVTKVFEANINAMPLLDQHRRAHLFKTNTRHDAGILQLTKQMCCVYGVGECNIYADEGLDETEKSSSGMSNSSVRGVKQSRKNEIAVGWPQLQVDVLKQCIAVSEALLDNKSQLYYTAILLKTLYQHISKPEQIRLATSIQAMTSTTKKKAAVEPMVNYWGVNIISSIEPKESIPRKAIYVHSIHHEASKASKDKIDDPFIYNPFAQKKEEKVLYRSVGRNVSPSNLTCIRMLCCTSGVAFYSVPAAISIPANATITMLLAGTPKETGILIIRGCKVQIVGFLEQEFLVEPGSKELVDESVVKIKKSGLNAIKYRNRRAEPVEEIKQENFYNIRVVDEQPLLKIKSTSLLHGAIMLYEGEVAHITIEIENIGNIPVNFIKLSFTESTTIQPLPFNYELPLEEQYELELRTKGAHVFSWDSSTSIENPIDPTKEIWLTPGGTGIATIKVFGKRDCCGGSIQIDYGYLNRSGHHNADNSTDSVFFYTRQLYMNVLLTVYQHLELSNWDIVYIRHTTDCSSLSTLSLVEENTKEIQINASKEPKEPVEYVMDIATNTKIRNQLRNYYCFVAFDIANIWKTRFDVTLSINNEDDGELISNITIQPGRTARILLPVKRLFLLPEVCLQEIPSMDPNKQFVKNKESEEQQLTRRQLFWYREELLNRIKCTWYCRTTERHGVLNLRSFARLTPKQLVAIKKENIEFSIDVKGSFVQKTGHRQFKCGYNQQITTLITISNRLKGMQQVILPEIPASNGKVTYAFPMYFLSSGQFEILYHAEDINTRKIYYDHEWITFNIIEPSSGKDFI</sequence>
<dbReference type="InterPro" id="IPR013935">
    <property type="entry name" value="Trs120_TRAPPC9"/>
</dbReference>
<evidence type="ECO:0000259" key="2">
    <source>
        <dbReference type="Pfam" id="PF26254"/>
    </source>
</evidence>
<dbReference type="Pfam" id="PF26282">
    <property type="entry name" value="Ig_TRAPPC9-Trs120_3rd"/>
    <property type="match status" value="1"/>
</dbReference>
<feature type="domain" description="Trs120/TRAPPC9 TPR region" evidence="1">
    <location>
        <begin position="153"/>
        <end position="271"/>
    </location>
</feature>
<dbReference type="GO" id="GO:0005802">
    <property type="term" value="C:trans-Golgi network"/>
    <property type="evidence" value="ECO:0007669"/>
    <property type="project" value="TreeGrafter"/>
</dbReference>
<dbReference type="OMA" id="HEYTIES"/>
<dbReference type="AlphaFoldDB" id="I1C929"/>
<gene>
    <name evidence="5" type="ORF">RO3G_09669</name>
</gene>
<dbReference type="GeneID" id="93616635"/>
<evidence type="ECO:0000313" key="5">
    <source>
        <dbReference type="EMBL" id="EIE84959.1"/>
    </source>
</evidence>
<dbReference type="PANTHER" id="PTHR21512:SF5">
    <property type="entry name" value="TRAFFICKING PROTEIN PARTICLE COMPLEX SUBUNIT 9"/>
    <property type="match status" value="1"/>
</dbReference>
<dbReference type="STRING" id="246409.I1C929"/>
<dbReference type="eggNOG" id="KOG1953">
    <property type="taxonomic scope" value="Eukaryota"/>
</dbReference>
<evidence type="ECO:0000313" key="6">
    <source>
        <dbReference type="Proteomes" id="UP000009138"/>
    </source>
</evidence>
<evidence type="ECO:0000259" key="3">
    <source>
        <dbReference type="Pfam" id="PF26282"/>
    </source>
</evidence>
<dbReference type="VEuPathDB" id="FungiDB:RO3G_09669"/>
<evidence type="ECO:0000259" key="1">
    <source>
        <dbReference type="Pfam" id="PF26251"/>
    </source>
</evidence>
<dbReference type="InterPro" id="IPR058565">
    <property type="entry name" value="Ig_TRAPPC9_Trs120_1st"/>
</dbReference>
<dbReference type="EMBL" id="CH476738">
    <property type="protein sequence ID" value="EIE84959.1"/>
    <property type="molecule type" value="Genomic_DNA"/>
</dbReference>
<dbReference type="Pfam" id="PF26251">
    <property type="entry name" value="TPR_TRAPPC9-Trs120"/>
    <property type="match status" value="2"/>
</dbReference>
<dbReference type="InParanoid" id="I1C929"/>
<feature type="domain" description="Trs120/TRAPPC9 fourth Ig-like" evidence="4">
    <location>
        <begin position="856"/>
        <end position="911"/>
    </location>
</feature>
<protein>
    <submittedName>
        <fullName evidence="5">Uncharacterized protein</fullName>
    </submittedName>
</protein>
<accession>I1C929</accession>
<dbReference type="RefSeq" id="XP_067520355.1">
    <property type="nucleotide sequence ID" value="XM_067664254.1"/>
</dbReference>
<reference evidence="5 6" key="1">
    <citation type="journal article" date="2009" name="PLoS Genet.">
        <title>Genomic analysis of the basal lineage fungus Rhizopus oryzae reveals a whole-genome duplication.</title>
        <authorList>
            <person name="Ma L.-J."/>
            <person name="Ibrahim A.S."/>
            <person name="Skory C."/>
            <person name="Grabherr M.G."/>
            <person name="Burger G."/>
            <person name="Butler M."/>
            <person name="Elias M."/>
            <person name="Idnurm A."/>
            <person name="Lang B.F."/>
            <person name="Sone T."/>
            <person name="Abe A."/>
            <person name="Calvo S.E."/>
            <person name="Corrochano L.M."/>
            <person name="Engels R."/>
            <person name="Fu J."/>
            <person name="Hansberg W."/>
            <person name="Kim J.-M."/>
            <person name="Kodira C.D."/>
            <person name="Koehrsen M.J."/>
            <person name="Liu B."/>
            <person name="Miranda-Saavedra D."/>
            <person name="O'Leary S."/>
            <person name="Ortiz-Castellanos L."/>
            <person name="Poulter R."/>
            <person name="Rodriguez-Romero J."/>
            <person name="Ruiz-Herrera J."/>
            <person name="Shen Y.-Q."/>
            <person name="Zeng Q."/>
            <person name="Galagan J."/>
            <person name="Birren B.W."/>
            <person name="Cuomo C.A."/>
            <person name="Wickes B.L."/>
        </authorList>
    </citation>
    <scope>NUCLEOTIDE SEQUENCE [LARGE SCALE GENOMIC DNA]</scope>
    <source>
        <strain evidence="6">RA 99-880 / ATCC MYA-4621 / FGSC 9543 / NRRL 43880</strain>
    </source>
</reference>
<feature type="domain" description="Trs120/TRAPPC9 first Ig-like" evidence="2">
    <location>
        <begin position="357"/>
        <end position="446"/>
    </location>
</feature>
<name>I1C929_RHIO9</name>
<keyword evidence="6" id="KW-1185">Reference proteome</keyword>
<feature type="domain" description="Trs120/TRAPPC9 TPR region" evidence="1">
    <location>
        <begin position="48"/>
        <end position="141"/>
    </location>
</feature>
<proteinExistence type="predicted"/>
<dbReference type="InterPro" id="IPR058568">
    <property type="entry name" value="Ig_TRAPPC9_Trs120_4th"/>
</dbReference>
<dbReference type="Proteomes" id="UP000009138">
    <property type="component" value="Unassembled WGS sequence"/>
</dbReference>
<dbReference type="InterPro" id="IPR058567">
    <property type="entry name" value="Ig_TRAPPC9_Trs120_3rd"/>
</dbReference>
<dbReference type="Pfam" id="PF26254">
    <property type="entry name" value="Ig_TRAPPC9-Trs120_1st"/>
    <property type="match status" value="1"/>
</dbReference>
<dbReference type="OrthoDB" id="27962at2759"/>
<dbReference type="PANTHER" id="PTHR21512">
    <property type="entry name" value="TRAFFICKING PROTEIN PARTICLE COMPLEX SUBUNIT 9"/>
    <property type="match status" value="1"/>
</dbReference>